<dbReference type="GO" id="GO:0008017">
    <property type="term" value="F:microtubule binding"/>
    <property type="evidence" value="ECO:0007669"/>
    <property type="project" value="TreeGrafter"/>
</dbReference>
<dbReference type="Pfam" id="PF06294">
    <property type="entry name" value="CH_2"/>
    <property type="match status" value="1"/>
</dbReference>
<dbReference type="AlphaFoldDB" id="B3NGK1"/>
<dbReference type="GO" id="GO:0051493">
    <property type="term" value="P:regulation of cytoskeleton organization"/>
    <property type="evidence" value="ECO:0007669"/>
    <property type="project" value="TreeGrafter"/>
</dbReference>
<evidence type="ECO:0000259" key="2">
    <source>
        <dbReference type="Pfam" id="PF06294"/>
    </source>
</evidence>
<organism evidence="3 4">
    <name type="scientific">Drosophila erecta</name>
    <name type="common">Fruit fly</name>
    <dbReference type="NCBI Taxonomy" id="7220"/>
    <lineage>
        <taxon>Eukaryota</taxon>
        <taxon>Metazoa</taxon>
        <taxon>Ecdysozoa</taxon>
        <taxon>Arthropoda</taxon>
        <taxon>Hexapoda</taxon>
        <taxon>Insecta</taxon>
        <taxon>Pterygota</taxon>
        <taxon>Neoptera</taxon>
        <taxon>Endopterygota</taxon>
        <taxon>Diptera</taxon>
        <taxon>Brachycera</taxon>
        <taxon>Muscomorpha</taxon>
        <taxon>Ephydroidea</taxon>
        <taxon>Drosophilidae</taxon>
        <taxon>Drosophila</taxon>
        <taxon>Sophophora</taxon>
    </lineage>
</organism>
<dbReference type="eggNOG" id="ENOG502S497">
    <property type="taxonomic scope" value="Eukaryota"/>
</dbReference>
<dbReference type="OMA" id="YEHYAKA"/>
<dbReference type="PANTHER" id="PTHR12509:SF9">
    <property type="entry name" value="SPERM FLAGELLAR PROTEIN 1 ISOFORM X1"/>
    <property type="match status" value="1"/>
</dbReference>
<evidence type="ECO:0000313" key="3">
    <source>
        <dbReference type="EMBL" id="EDV51237.1"/>
    </source>
</evidence>
<feature type="compositionally biased region" description="Polar residues" evidence="1">
    <location>
        <begin position="117"/>
        <end position="128"/>
    </location>
</feature>
<dbReference type="HOGENOM" id="CLU_084311_0_0_1"/>
<dbReference type="InterPro" id="IPR036872">
    <property type="entry name" value="CH_dom_sf"/>
</dbReference>
<dbReference type="InterPro" id="IPR052111">
    <property type="entry name" value="Spermatogenesis_Ciliary_MAP"/>
</dbReference>
<dbReference type="PANTHER" id="PTHR12509">
    <property type="entry name" value="SPERMATOGENESIS-ASSOCIATED 4-RELATED"/>
    <property type="match status" value="1"/>
</dbReference>
<evidence type="ECO:0000256" key="1">
    <source>
        <dbReference type="SAM" id="MobiDB-lite"/>
    </source>
</evidence>
<accession>B3NGK1</accession>
<dbReference type="OrthoDB" id="193300at2759"/>
<gene>
    <name evidence="3" type="primary">Dere\GG15400</name>
    <name evidence="3" type="synonym">dere_GLEANR_15479</name>
    <name evidence="3" type="synonym">GG15400</name>
    <name evidence="3" type="ORF">Dere_GG15400</name>
</gene>
<name>B3NGK1_DROER</name>
<sequence>MENEQLKDLDQWLTEQRIILDMRTRRLFSDVLPVAKIVKRSYPRLVDLHNYTPKSSVVLKLGDWETFSNKVLKKLGVNVPRSVLQKLSTAAPGGIEKLFHELMAATKCGSPRPRSMLNVSPTRSQKSEVVNKLANKDSVKRTLDRSLTQVLERSASTDNPPKVLTMDVKVVVDGQVKKVAKELVEYEDYAKAVRESAEKSSYINSIAQKVGYLERMIAIKNERIDELMLQMGKLSASILSIRTTPNGTEDEIGN</sequence>
<dbReference type="EMBL" id="CH954178">
    <property type="protein sequence ID" value="EDV51237.1"/>
    <property type="molecule type" value="Genomic_DNA"/>
</dbReference>
<reference evidence="3 4" key="1">
    <citation type="journal article" date="2007" name="Nature">
        <title>Evolution of genes and genomes on the Drosophila phylogeny.</title>
        <authorList>
            <consortium name="Drosophila 12 Genomes Consortium"/>
            <person name="Clark A.G."/>
            <person name="Eisen M.B."/>
            <person name="Smith D.R."/>
            <person name="Bergman C.M."/>
            <person name="Oliver B."/>
            <person name="Markow T.A."/>
            <person name="Kaufman T.C."/>
            <person name="Kellis M."/>
            <person name="Gelbart W."/>
            <person name="Iyer V.N."/>
            <person name="Pollard D.A."/>
            <person name="Sackton T.B."/>
            <person name="Larracuente A.M."/>
            <person name="Singh N.D."/>
            <person name="Abad J.P."/>
            <person name="Abt D.N."/>
            <person name="Adryan B."/>
            <person name="Aguade M."/>
            <person name="Akashi H."/>
            <person name="Anderson W.W."/>
            <person name="Aquadro C.F."/>
            <person name="Ardell D.H."/>
            <person name="Arguello R."/>
            <person name="Artieri C.G."/>
            <person name="Barbash D.A."/>
            <person name="Barker D."/>
            <person name="Barsanti P."/>
            <person name="Batterham P."/>
            <person name="Batzoglou S."/>
            <person name="Begun D."/>
            <person name="Bhutkar A."/>
            <person name="Blanco E."/>
            <person name="Bosak S.A."/>
            <person name="Bradley R.K."/>
            <person name="Brand A.D."/>
            <person name="Brent M.R."/>
            <person name="Brooks A.N."/>
            <person name="Brown R.H."/>
            <person name="Butlin R.K."/>
            <person name="Caggese C."/>
            <person name="Calvi B.R."/>
            <person name="Bernardo de Carvalho A."/>
            <person name="Caspi A."/>
            <person name="Castrezana S."/>
            <person name="Celniker S.E."/>
            <person name="Chang J.L."/>
            <person name="Chapple C."/>
            <person name="Chatterji S."/>
            <person name="Chinwalla A."/>
            <person name="Civetta A."/>
            <person name="Clifton S.W."/>
            <person name="Comeron J.M."/>
            <person name="Costello J.C."/>
            <person name="Coyne J.A."/>
            <person name="Daub J."/>
            <person name="David R.G."/>
            <person name="Delcher A.L."/>
            <person name="Delehaunty K."/>
            <person name="Do C.B."/>
            <person name="Ebling H."/>
            <person name="Edwards K."/>
            <person name="Eickbush T."/>
            <person name="Evans J.D."/>
            <person name="Filipski A."/>
            <person name="Findeiss S."/>
            <person name="Freyhult E."/>
            <person name="Fulton L."/>
            <person name="Fulton R."/>
            <person name="Garcia A.C."/>
            <person name="Gardiner A."/>
            <person name="Garfield D.A."/>
            <person name="Garvin B.E."/>
            <person name="Gibson G."/>
            <person name="Gilbert D."/>
            <person name="Gnerre S."/>
            <person name="Godfrey J."/>
            <person name="Good R."/>
            <person name="Gotea V."/>
            <person name="Gravely B."/>
            <person name="Greenberg A.J."/>
            <person name="Griffiths-Jones S."/>
            <person name="Gross S."/>
            <person name="Guigo R."/>
            <person name="Gustafson E.A."/>
            <person name="Haerty W."/>
            <person name="Hahn M.W."/>
            <person name="Halligan D.L."/>
            <person name="Halpern A.L."/>
            <person name="Halter G.M."/>
            <person name="Han M.V."/>
            <person name="Heger A."/>
            <person name="Hillier L."/>
            <person name="Hinrichs A.S."/>
            <person name="Holmes I."/>
            <person name="Hoskins R.A."/>
            <person name="Hubisz M.J."/>
            <person name="Hultmark D."/>
            <person name="Huntley M.A."/>
            <person name="Jaffe D.B."/>
            <person name="Jagadeeshan S."/>
            <person name="Jeck W.R."/>
            <person name="Johnson J."/>
            <person name="Jones C.D."/>
            <person name="Jordan W.C."/>
            <person name="Karpen G.H."/>
            <person name="Kataoka E."/>
            <person name="Keightley P.D."/>
            <person name="Kheradpour P."/>
            <person name="Kirkness E.F."/>
            <person name="Koerich L.B."/>
            <person name="Kristiansen K."/>
            <person name="Kudrna D."/>
            <person name="Kulathinal R.J."/>
            <person name="Kumar S."/>
            <person name="Kwok R."/>
            <person name="Lander E."/>
            <person name="Langley C.H."/>
            <person name="Lapoint R."/>
            <person name="Lazzaro B.P."/>
            <person name="Lee S.J."/>
            <person name="Levesque L."/>
            <person name="Li R."/>
            <person name="Lin C.F."/>
            <person name="Lin M.F."/>
            <person name="Lindblad-Toh K."/>
            <person name="Llopart A."/>
            <person name="Long M."/>
            <person name="Low L."/>
            <person name="Lozovsky E."/>
            <person name="Lu J."/>
            <person name="Luo M."/>
            <person name="Machado C.A."/>
            <person name="Makalowski W."/>
            <person name="Marzo M."/>
            <person name="Matsuda M."/>
            <person name="Matzkin L."/>
            <person name="McAllister B."/>
            <person name="McBride C.S."/>
            <person name="McKernan B."/>
            <person name="McKernan K."/>
            <person name="Mendez-Lago M."/>
            <person name="Minx P."/>
            <person name="Mollenhauer M.U."/>
            <person name="Montooth K."/>
            <person name="Mount S.M."/>
            <person name="Mu X."/>
            <person name="Myers E."/>
            <person name="Negre B."/>
            <person name="Newfeld S."/>
            <person name="Nielsen R."/>
            <person name="Noor M.A."/>
            <person name="O'Grady P."/>
            <person name="Pachter L."/>
            <person name="Papaceit M."/>
            <person name="Parisi M.J."/>
            <person name="Parisi M."/>
            <person name="Parts L."/>
            <person name="Pedersen J.S."/>
            <person name="Pesole G."/>
            <person name="Phillippy A.M."/>
            <person name="Ponting C.P."/>
            <person name="Pop M."/>
            <person name="Porcelli D."/>
            <person name="Powell J.R."/>
            <person name="Prohaska S."/>
            <person name="Pruitt K."/>
            <person name="Puig M."/>
            <person name="Quesneville H."/>
            <person name="Ram K.R."/>
            <person name="Rand D."/>
            <person name="Rasmussen M.D."/>
            <person name="Reed L.K."/>
            <person name="Reenan R."/>
            <person name="Reily A."/>
            <person name="Remington K.A."/>
            <person name="Rieger T.T."/>
            <person name="Ritchie M.G."/>
            <person name="Robin C."/>
            <person name="Rogers Y.H."/>
            <person name="Rohde C."/>
            <person name="Rozas J."/>
            <person name="Rubenfield M.J."/>
            <person name="Ruiz A."/>
            <person name="Russo S."/>
            <person name="Salzberg S.L."/>
            <person name="Sanchez-Gracia A."/>
            <person name="Saranga D.J."/>
            <person name="Sato H."/>
            <person name="Schaeffer S.W."/>
            <person name="Schatz M.C."/>
            <person name="Schlenke T."/>
            <person name="Schwartz R."/>
            <person name="Segarra C."/>
            <person name="Singh R.S."/>
            <person name="Sirot L."/>
            <person name="Sirota M."/>
            <person name="Sisneros N.B."/>
            <person name="Smith C.D."/>
            <person name="Smith T.F."/>
            <person name="Spieth J."/>
            <person name="Stage D.E."/>
            <person name="Stark A."/>
            <person name="Stephan W."/>
            <person name="Strausberg R.L."/>
            <person name="Strempel S."/>
            <person name="Sturgill D."/>
            <person name="Sutton G."/>
            <person name="Sutton G.G."/>
            <person name="Tao W."/>
            <person name="Teichmann S."/>
            <person name="Tobari Y.N."/>
            <person name="Tomimura Y."/>
            <person name="Tsolas J.M."/>
            <person name="Valente V.L."/>
            <person name="Venter E."/>
            <person name="Venter J.C."/>
            <person name="Vicario S."/>
            <person name="Vieira F.G."/>
            <person name="Vilella A.J."/>
            <person name="Villasante A."/>
            <person name="Walenz B."/>
            <person name="Wang J."/>
            <person name="Wasserman M."/>
            <person name="Watts T."/>
            <person name="Wilson D."/>
            <person name="Wilson R.K."/>
            <person name="Wing R.A."/>
            <person name="Wolfner M.F."/>
            <person name="Wong A."/>
            <person name="Wong G.K."/>
            <person name="Wu C.I."/>
            <person name="Wu G."/>
            <person name="Yamamoto D."/>
            <person name="Yang H.P."/>
            <person name="Yang S.P."/>
            <person name="Yorke J.A."/>
            <person name="Yoshida K."/>
            <person name="Zdobnov E."/>
            <person name="Zhang P."/>
            <person name="Zhang Y."/>
            <person name="Zimin A.V."/>
            <person name="Baldwin J."/>
            <person name="Abdouelleil A."/>
            <person name="Abdulkadir J."/>
            <person name="Abebe A."/>
            <person name="Abera B."/>
            <person name="Abreu J."/>
            <person name="Acer S.C."/>
            <person name="Aftuck L."/>
            <person name="Alexander A."/>
            <person name="An P."/>
            <person name="Anderson E."/>
            <person name="Anderson S."/>
            <person name="Arachi H."/>
            <person name="Azer M."/>
            <person name="Bachantsang P."/>
            <person name="Barry A."/>
            <person name="Bayul T."/>
            <person name="Berlin A."/>
            <person name="Bessette D."/>
            <person name="Bloom T."/>
            <person name="Blye J."/>
            <person name="Boguslavskiy L."/>
            <person name="Bonnet C."/>
            <person name="Boukhgalter B."/>
            <person name="Bourzgui I."/>
            <person name="Brown A."/>
            <person name="Cahill P."/>
            <person name="Channer S."/>
            <person name="Cheshatsang Y."/>
            <person name="Chuda L."/>
            <person name="Citroen M."/>
            <person name="Collymore A."/>
            <person name="Cooke P."/>
            <person name="Costello M."/>
            <person name="D'Aco K."/>
            <person name="Daza R."/>
            <person name="De Haan G."/>
            <person name="DeGray S."/>
            <person name="DeMaso C."/>
            <person name="Dhargay N."/>
            <person name="Dooley K."/>
            <person name="Dooley E."/>
            <person name="Doricent M."/>
            <person name="Dorje P."/>
            <person name="Dorjee K."/>
            <person name="Dupes A."/>
            <person name="Elong R."/>
            <person name="Falk J."/>
            <person name="Farina A."/>
            <person name="Faro S."/>
            <person name="Ferguson D."/>
            <person name="Fisher S."/>
            <person name="Foley C.D."/>
            <person name="Franke A."/>
            <person name="Friedrich D."/>
            <person name="Gadbois L."/>
            <person name="Gearin G."/>
            <person name="Gearin C.R."/>
            <person name="Giannoukos G."/>
            <person name="Goode T."/>
            <person name="Graham J."/>
            <person name="Grandbois E."/>
            <person name="Grewal S."/>
            <person name="Gyaltsen K."/>
            <person name="Hafez N."/>
            <person name="Hagos B."/>
            <person name="Hall J."/>
            <person name="Henson C."/>
            <person name="Hollinger A."/>
            <person name="Honan T."/>
            <person name="Huard M.D."/>
            <person name="Hughes L."/>
            <person name="Hurhula B."/>
            <person name="Husby M.E."/>
            <person name="Kamat A."/>
            <person name="Kanga B."/>
            <person name="Kashin S."/>
            <person name="Khazanovich D."/>
            <person name="Kisner P."/>
            <person name="Lance K."/>
            <person name="Lara M."/>
            <person name="Lee W."/>
            <person name="Lennon N."/>
            <person name="Letendre F."/>
            <person name="LeVine R."/>
            <person name="Lipovsky A."/>
            <person name="Liu X."/>
            <person name="Liu J."/>
            <person name="Liu S."/>
            <person name="Lokyitsang T."/>
            <person name="Lokyitsang Y."/>
            <person name="Lubonja R."/>
            <person name="Lui A."/>
            <person name="MacDonald P."/>
            <person name="Magnisalis V."/>
            <person name="Maru K."/>
            <person name="Matthews C."/>
            <person name="McCusker W."/>
            <person name="McDonough S."/>
            <person name="Mehta T."/>
            <person name="Meldrim J."/>
            <person name="Meneus L."/>
            <person name="Mihai O."/>
            <person name="Mihalev A."/>
            <person name="Mihova T."/>
            <person name="Mittelman R."/>
            <person name="Mlenga V."/>
            <person name="Montmayeur A."/>
            <person name="Mulrain L."/>
            <person name="Navidi A."/>
            <person name="Naylor J."/>
            <person name="Negash T."/>
            <person name="Nguyen T."/>
            <person name="Nguyen N."/>
            <person name="Nicol R."/>
            <person name="Norbu C."/>
            <person name="Norbu N."/>
            <person name="Novod N."/>
            <person name="O'Neill B."/>
            <person name="Osman S."/>
            <person name="Markiewicz E."/>
            <person name="Oyono O.L."/>
            <person name="Patti C."/>
            <person name="Phunkhang P."/>
            <person name="Pierre F."/>
            <person name="Priest M."/>
            <person name="Raghuraman S."/>
            <person name="Rege F."/>
            <person name="Reyes R."/>
            <person name="Rise C."/>
            <person name="Rogov P."/>
            <person name="Ross K."/>
            <person name="Ryan E."/>
            <person name="Settipalli S."/>
            <person name="Shea T."/>
            <person name="Sherpa N."/>
            <person name="Shi L."/>
            <person name="Shih D."/>
            <person name="Sparrow T."/>
            <person name="Spaulding J."/>
            <person name="Stalker J."/>
            <person name="Stange-Thomann N."/>
            <person name="Stavropoulos S."/>
            <person name="Stone C."/>
            <person name="Strader C."/>
            <person name="Tesfaye S."/>
            <person name="Thomson T."/>
            <person name="Thoulutsang Y."/>
            <person name="Thoulutsang D."/>
            <person name="Topham K."/>
            <person name="Topping I."/>
            <person name="Tsamla T."/>
            <person name="Vassiliev H."/>
            <person name="Vo A."/>
            <person name="Wangchuk T."/>
            <person name="Wangdi T."/>
            <person name="Weiand M."/>
            <person name="Wilkinson J."/>
            <person name="Wilson A."/>
            <person name="Yadav S."/>
            <person name="Young G."/>
            <person name="Yu Q."/>
            <person name="Zembek L."/>
            <person name="Zhong D."/>
            <person name="Zimmer A."/>
            <person name="Zwirko Z."/>
            <person name="Jaffe D.B."/>
            <person name="Alvarez P."/>
            <person name="Brockman W."/>
            <person name="Butler J."/>
            <person name="Chin C."/>
            <person name="Gnerre S."/>
            <person name="Grabherr M."/>
            <person name="Kleber M."/>
            <person name="Mauceli E."/>
            <person name="MacCallum I."/>
        </authorList>
    </citation>
    <scope>NUCLEOTIDE SEQUENCE [LARGE SCALE GENOMIC DNA]</scope>
    <source>
        <strain evidence="3 4">TSC#14021-0224.01</strain>
    </source>
</reference>
<dbReference type="FunFam" id="1.10.418.10:FF:000059">
    <property type="entry name" value="RIKEN cDNA 6430531B16 gene"/>
    <property type="match status" value="1"/>
</dbReference>
<dbReference type="InterPro" id="IPR010441">
    <property type="entry name" value="CH_2"/>
</dbReference>
<evidence type="ECO:0000313" key="4">
    <source>
        <dbReference type="Proteomes" id="UP000008711"/>
    </source>
</evidence>
<dbReference type="PhylomeDB" id="B3NGK1"/>
<protein>
    <recommendedName>
        <fullName evidence="2">CH-like domain-containing protein</fullName>
    </recommendedName>
</protein>
<dbReference type="Proteomes" id="UP000008711">
    <property type="component" value="Unassembled WGS sequence"/>
</dbReference>
<proteinExistence type="predicted"/>
<dbReference type="GO" id="GO:0005930">
    <property type="term" value="C:axoneme"/>
    <property type="evidence" value="ECO:0007669"/>
    <property type="project" value="EnsemblMetazoa"/>
</dbReference>
<feature type="region of interest" description="Disordered" evidence="1">
    <location>
        <begin position="110"/>
        <end position="132"/>
    </location>
</feature>
<keyword evidence="4" id="KW-1185">Reference proteome</keyword>
<reference evidence="3 4" key="2">
    <citation type="journal article" date="2008" name="Bioinformatics">
        <title>Assembly reconciliation.</title>
        <authorList>
            <person name="Zimin A.V."/>
            <person name="Smith D.R."/>
            <person name="Sutton G."/>
            <person name="Yorke J.A."/>
        </authorList>
    </citation>
    <scope>NUCLEOTIDE SEQUENCE [LARGE SCALE GENOMIC DNA]</scope>
    <source>
        <strain evidence="3 4">TSC#14021-0224.01</strain>
    </source>
</reference>
<feature type="domain" description="CH-like" evidence="2">
    <location>
        <begin position="9"/>
        <end position="103"/>
    </location>
</feature>
<dbReference type="Gene3D" id="1.10.418.10">
    <property type="entry name" value="Calponin-like domain"/>
    <property type="match status" value="1"/>
</dbReference>
<dbReference type="GO" id="GO:0007288">
    <property type="term" value="P:sperm axoneme assembly"/>
    <property type="evidence" value="ECO:0007669"/>
    <property type="project" value="EnsemblMetazoa"/>
</dbReference>